<sequence>MDDGEREKARIAGVFDRASATYDQLGIEFFGTAAAELVRRTDPRPGESVLELGSGRGASVLPAAEAVGPRGRVVATDLAPGMLAGLRALTADVPWVQVAEGDAEHPPEGPWDVVQAGLVLFFLPDLHGTLDRVRDVLAPAGRLGFTWFGESDDSWQELTRQLRELAPEPAGPDPADEDRGPFSSVATMHDVLSDHGFLDPTTSTIRVQVEFSDADQWWAWIWSAGLRVMVERLEAHGVLDRARAVAAPELERRAIAGTLSWWTDIRCTLAHR</sequence>
<dbReference type="PANTHER" id="PTHR43861:SF1">
    <property type="entry name" value="TRANS-ACONITATE 2-METHYLTRANSFERASE"/>
    <property type="match status" value="1"/>
</dbReference>
<dbReference type="Gene3D" id="3.40.50.150">
    <property type="entry name" value="Vaccinia Virus protein VP39"/>
    <property type="match status" value="1"/>
</dbReference>
<dbReference type="CDD" id="cd02440">
    <property type="entry name" value="AdoMet_MTases"/>
    <property type="match status" value="1"/>
</dbReference>
<dbReference type="SUPFAM" id="SSF53335">
    <property type="entry name" value="S-adenosyl-L-methionine-dependent methyltransferases"/>
    <property type="match status" value="1"/>
</dbReference>
<organism evidence="4 5">
    <name type="scientific">Nocardioides renjunii</name>
    <dbReference type="NCBI Taxonomy" id="3095075"/>
    <lineage>
        <taxon>Bacteria</taxon>
        <taxon>Bacillati</taxon>
        <taxon>Actinomycetota</taxon>
        <taxon>Actinomycetes</taxon>
        <taxon>Propionibacteriales</taxon>
        <taxon>Nocardioidaceae</taxon>
        <taxon>Nocardioides</taxon>
    </lineage>
</organism>
<dbReference type="InterPro" id="IPR029063">
    <property type="entry name" value="SAM-dependent_MTases_sf"/>
</dbReference>
<feature type="domain" description="Methyltransferase" evidence="3">
    <location>
        <begin position="49"/>
        <end position="141"/>
    </location>
</feature>
<keyword evidence="5" id="KW-1185">Reference proteome</keyword>
<keyword evidence="1 4" id="KW-0489">Methyltransferase</keyword>
<dbReference type="GO" id="GO:0008168">
    <property type="term" value="F:methyltransferase activity"/>
    <property type="evidence" value="ECO:0007669"/>
    <property type="project" value="UniProtKB-KW"/>
</dbReference>
<proteinExistence type="predicted"/>
<dbReference type="Pfam" id="PF13649">
    <property type="entry name" value="Methyltransf_25"/>
    <property type="match status" value="1"/>
</dbReference>
<evidence type="ECO:0000259" key="3">
    <source>
        <dbReference type="Pfam" id="PF13649"/>
    </source>
</evidence>
<dbReference type="Proteomes" id="UP001291999">
    <property type="component" value="Unassembled WGS sequence"/>
</dbReference>
<evidence type="ECO:0000256" key="2">
    <source>
        <dbReference type="ARBA" id="ARBA00022679"/>
    </source>
</evidence>
<gene>
    <name evidence="4" type="ORF">SFC79_12575</name>
</gene>
<comment type="caution">
    <text evidence="4">The sequence shown here is derived from an EMBL/GenBank/DDBJ whole genome shotgun (WGS) entry which is preliminary data.</text>
</comment>
<protein>
    <submittedName>
        <fullName evidence="4">Methyltransferase domain-containing protein</fullName>
    </submittedName>
</protein>
<reference evidence="4 5" key="1">
    <citation type="submission" date="2023-11" db="EMBL/GenBank/DDBJ databases">
        <title>Novel species in genus Nocardioides.</title>
        <authorList>
            <person name="Zhou H."/>
        </authorList>
    </citation>
    <scope>NUCLEOTIDE SEQUENCE [LARGE SCALE GENOMIC DNA]</scope>
    <source>
        <strain evidence="4 5">S-58</strain>
    </source>
</reference>
<dbReference type="InterPro" id="IPR041698">
    <property type="entry name" value="Methyltransf_25"/>
</dbReference>
<dbReference type="EMBL" id="JAXQPW010000004">
    <property type="protein sequence ID" value="MDZ5662601.1"/>
    <property type="molecule type" value="Genomic_DNA"/>
</dbReference>
<evidence type="ECO:0000313" key="5">
    <source>
        <dbReference type="Proteomes" id="UP001291999"/>
    </source>
</evidence>
<name>A0ABU5KCA5_9ACTN</name>
<evidence type="ECO:0000256" key="1">
    <source>
        <dbReference type="ARBA" id="ARBA00022603"/>
    </source>
</evidence>
<dbReference type="RefSeq" id="WP_322424616.1">
    <property type="nucleotide sequence ID" value="NZ_CP141058.1"/>
</dbReference>
<dbReference type="GO" id="GO:0032259">
    <property type="term" value="P:methylation"/>
    <property type="evidence" value="ECO:0007669"/>
    <property type="project" value="UniProtKB-KW"/>
</dbReference>
<dbReference type="PANTHER" id="PTHR43861">
    <property type="entry name" value="TRANS-ACONITATE 2-METHYLTRANSFERASE-RELATED"/>
    <property type="match status" value="1"/>
</dbReference>
<accession>A0ABU5KCA5</accession>
<keyword evidence="2" id="KW-0808">Transferase</keyword>
<evidence type="ECO:0000313" key="4">
    <source>
        <dbReference type="EMBL" id="MDZ5662601.1"/>
    </source>
</evidence>